<evidence type="ECO:0000259" key="21">
    <source>
        <dbReference type="Pfam" id="PF01593"/>
    </source>
</evidence>
<dbReference type="InterPro" id="IPR002937">
    <property type="entry name" value="Amino_oxidase"/>
</dbReference>
<dbReference type="Pfam" id="PF01593">
    <property type="entry name" value="Amino_oxidase"/>
    <property type="match status" value="1"/>
</dbReference>
<feature type="region of interest" description="Disordered" evidence="20">
    <location>
        <begin position="616"/>
        <end position="648"/>
    </location>
</feature>
<feature type="compositionally biased region" description="Low complexity" evidence="20">
    <location>
        <begin position="1006"/>
        <end position="1015"/>
    </location>
</feature>
<dbReference type="NCBIfam" id="TIGR00562">
    <property type="entry name" value="proto_IX_ox"/>
    <property type="match status" value="1"/>
</dbReference>
<keyword evidence="13" id="KW-0560">Oxidoreductase</keyword>
<keyword evidence="9" id="KW-0489">Methyltransferase</keyword>
<dbReference type="GO" id="GO:0006782">
    <property type="term" value="P:protoporphyrinogen IX biosynthetic process"/>
    <property type="evidence" value="ECO:0007669"/>
    <property type="project" value="UniProtKB-UniPathway"/>
</dbReference>
<dbReference type="EC" id="1.3.3.4" evidence="8"/>
<feature type="region of interest" description="Disordered" evidence="20">
    <location>
        <begin position="991"/>
        <end position="1032"/>
    </location>
</feature>
<evidence type="ECO:0000256" key="11">
    <source>
        <dbReference type="ARBA" id="ARBA00022679"/>
    </source>
</evidence>
<dbReference type="InterPro" id="IPR038375">
    <property type="entry name" value="NDUFAF7_sf"/>
</dbReference>
<sequence>MMLGRGLGAVGTSGRSSNTGPTPWSVRFSHRTLSTSSSLAAASQQKRKIAVLGGGISGLTSAYRLSQKLPRDRYDIVLLEKKPRLGGWIQSERVQLPSVSTKEPSTASLTALIEKGPRSIRPAGYSGLMMLELLQSLDLLERLLKVPKTAPSAQNRFIYYPDRLAKLPSSISSLFSALFKLPFLRAVIPGVLREPRVSSRFLRPRSESVSEKTRLQSREALEDESVDSFVSRRFGKGLAENLVSAIIHGIYAGDTRRLSVRAVLPFLWDAERVHGSVLRSMLPTARNKRYRPLPAPEAAAKASKEERLKDVEARLGKDLVQSFKGISVYSFPDGVQEIVDALEARLAEADNVQLLKGDGVDSILVQGEGDIRIRTISGQTITVDRIVSSLPSTQLAKMLPEDEALPQLAHNPAANVGVVNIVMQPTGSGKSPLPVEGFGYLIPRSTPANEDGILGVVFDSDSLPTQDTADATTKPIKLTVMMGGSHWTNTDSLPSEAQMKQRAVKAVSQHLGIPREALEDESNTIVIATMQRDCIPWYLVGHPIRMAQLHKALQQHPTLAGKLTLTGASYTGVSLNDCVAYASEAVERIVSAETQDAHKVVTGLEGFDVCKEKTLDNSHRERISNRAASPRPDQAQGLLGPTSTNGTTSFKLARALHTGCTRRSYSTAPSSTPPSGGSSSSSPPSSSATTLPSDKPSKSLGEILIDSIKASGPMPVSTYMRTCLLDPMQGYYSSANAPAGEAGSESREVLGSRGDFITSPEISQVFGELVAIFYLARWQSVGSPSQVRLIELGPGKGTLLADMLRTFASFKPFIDSVKTIQLVETSDGLMRLQLEAITNALAAAGKKVVDADTVSPGPDEVVVEWFPTVDMVPVKSEQFTILTAHEFFDALPTHIFEKHTDGTFREVLVGIKPKSSITVLKPSDLDPNGAIGAKKEKDELGFVLSPGPSPWGQMLVQNNPRFKYLKPGQRVEVSPESWAVARRVGELIAGRPAKPAPFASTRPDATPEAQSQATEAEAEAERIRQSTPTAGGAGLVIDYGDDKAFGSSFRAFKQHNLVPVFENPGSVDLTVNVDFLHLKSALATTDAEYRGPLDQADFLVAMGLEMRTNKLIQDKSDDDARRITSAANRLVDQTGMGTQYKALAILADAKSANQDADSQRGPDLYPFDLITAQAEAEVKPKP</sequence>
<evidence type="ECO:0000256" key="5">
    <source>
        <dbReference type="ARBA" id="ARBA00005891"/>
    </source>
</evidence>
<dbReference type="GO" id="GO:0032981">
    <property type="term" value="P:mitochondrial respiratory chain complex I assembly"/>
    <property type="evidence" value="ECO:0007669"/>
    <property type="project" value="TreeGrafter"/>
</dbReference>
<comment type="catalytic activity">
    <reaction evidence="18">
        <text>protoporphyrinogen IX + 3 O2 = protoporphyrin IX + 3 H2O2</text>
        <dbReference type="Rhea" id="RHEA:25576"/>
        <dbReference type="ChEBI" id="CHEBI:15379"/>
        <dbReference type="ChEBI" id="CHEBI:16240"/>
        <dbReference type="ChEBI" id="CHEBI:57306"/>
        <dbReference type="ChEBI" id="CHEBI:57307"/>
        <dbReference type="EC" id="1.3.3.4"/>
    </reaction>
</comment>
<dbReference type="UniPathway" id="UPA00251">
    <property type="reaction ID" value="UER00324"/>
</dbReference>
<dbReference type="SUPFAM" id="SSF53335">
    <property type="entry name" value="S-adenosyl-L-methionine-dependent methyltransferases"/>
    <property type="match status" value="1"/>
</dbReference>
<comment type="catalytic activity">
    <reaction evidence="19">
        <text>L-arginyl-[protein] + 2 S-adenosyl-L-methionine = N(omega),N(omega)'-dimethyl-L-arginyl-[protein] + 2 S-adenosyl-L-homocysteine + 2 H(+)</text>
        <dbReference type="Rhea" id="RHEA:48108"/>
        <dbReference type="Rhea" id="RHEA-COMP:10532"/>
        <dbReference type="Rhea" id="RHEA-COMP:11992"/>
        <dbReference type="ChEBI" id="CHEBI:15378"/>
        <dbReference type="ChEBI" id="CHEBI:29965"/>
        <dbReference type="ChEBI" id="CHEBI:57856"/>
        <dbReference type="ChEBI" id="CHEBI:59789"/>
        <dbReference type="ChEBI" id="CHEBI:88221"/>
        <dbReference type="EC" id="2.1.1.320"/>
    </reaction>
</comment>
<evidence type="ECO:0000256" key="2">
    <source>
        <dbReference type="ARBA" id="ARBA00002600"/>
    </source>
</evidence>
<feature type="compositionally biased region" description="Polar residues" evidence="20">
    <location>
        <begin position="13"/>
        <end position="22"/>
    </location>
</feature>
<feature type="region of interest" description="Disordered" evidence="20">
    <location>
        <begin position="661"/>
        <end position="698"/>
    </location>
</feature>
<feature type="compositionally biased region" description="Low complexity" evidence="20">
    <location>
        <begin position="666"/>
        <end position="693"/>
    </location>
</feature>
<dbReference type="AlphaFoldDB" id="A0A317XLN8"/>
<accession>A0A317XLN8</accession>
<evidence type="ECO:0000256" key="14">
    <source>
        <dbReference type="ARBA" id="ARBA00023128"/>
    </source>
</evidence>
<evidence type="ECO:0000256" key="18">
    <source>
        <dbReference type="ARBA" id="ARBA00047554"/>
    </source>
</evidence>
<dbReference type="InterPro" id="IPR036188">
    <property type="entry name" value="FAD/NAD-bd_sf"/>
</dbReference>
<dbReference type="Gene3D" id="3.40.50.12710">
    <property type="match status" value="1"/>
</dbReference>
<keyword evidence="12" id="KW-0274">FAD</keyword>
<dbReference type="PANTHER" id="PTHR12049">
    <property type="entry name" value="PROTEIN ARGININE METHYLTRANSFERASE NDUFAF7, MITOCHONDRIAL"/>
    <property type="match status" value="1"/>
</dbReference>
<keyword evidence="14" id="KW-0496">Mitochondrion</keyword>
<dbReference type="EC" id="2.1.1.320" evidence="7"/>
<evidence type="ECO:0000256" key="6">
    <source>
        <dbReference type="ARBA" id="ARBA00010551"/>
    </source>
</evidence>
<gene>
    <name evidence="22" type="ORF">BCV70DRAFT_201543</name>
</gene>
<dbReference type="SUPFAM" id="SSF54373">
    <property type="entry name" value="FAD-linked reductases, C-terminal domain"/>
    <property type="match status" value="1"/>
</dbReference>
<evidence type="ECO:0000256" key="7">
    <source>
        <dbReference type="ARBA" id="ARBA00011935"/>
    </source>
</evidence>
<evidence type="ECO:0000256" key="1">
    <source>
        <dbReference type="ARBA" id="ARBA00001974"/>
    </source>
</evidence>
<evidence type="ECO:0000256" key="15">
    <source>
        <dbReference type="ARBA" id="ARBA00023133"/>
    </source>
</evidence>
<dbReference type="GO" id="GO:0035243">
    <property type="term" value="F:protein-arginine omega-N symmetric methyltransferase activity"/>
    <property type="evidence" value="ECO:0007669"/>
    <property type="project" value="UniProtKB-EC"/>
</dbReference>
<feature type="compositionally biased region" description="Gly residues" evidence="20">
    <location>
        <begin position="1"/>
        <end position="11"/>
    </location>
</feature>
<dbReference type="InterPro" id="IPR029063">
    <property type="entry name" value="SAM-dependent_MTases_sf"/>
</dbReference>
<evidence type="ECO:0000256" key="20">
    <source>
        <dbReference type="SAM" id="MobiDB-lite"/>
    </source>
</evidence>
<keyword evidence="15" id="KW-0350">Heme biosynthesis</keyword>
<evidence type="ECO:0000256" key="8">
    <source>
        <dbReference type="ARBA" id="ARBA00012867"/>
    </source>
</evidence>
<dbReference type="Gene3D" id="3.50.50.60">
    <property type="entry name" value="FAD/NAD(P)-binding domain"/>
    <property type="match status" value="1"/>
</dbReference>
<keyword evidence="11" id="KW-0808">Transferase</keyword>
<name>A0A317XLN8_9BASI</name>
<evidence type="ECO:0000256" key="13">
    <source>
        <dbReference type="ARBA" id="ARBA00023002"/>
    </source>
</evidence>
<evidence type="ECO:0000256" key="10">
    <source>
        <dbReference type="ARBA" id="ARBA00022630"/>
    </source>
</evidence>
<dbReference type="InParanoid" id="A0A317XLN8"/>
<feature type="domain" description="Amine oxidase" evidence="21">
    <location>
        <begin position="56"/>
        <end position="589"/>
    </location>
</feature>
<dbReference type="OrthoDB" id="438553at2759"/>
<reference evidence="22 23" key="1">
    <citation type="journal article" date="2018" name="Mol. Biol. Evol.">
        <title>Broad Genomic Sampling Reveals a Smut Pathogenic Ancestry of the Fungal Clade Ustilaginomycotina.</title>
        <authorList>
            <person name="Kijpornyongpan T."/>
            <person name="Mondo S.J."/>
            <person name="Barry K."/>
            <person name="Sandor L."/>
            <person name="Lee J."/>
            <person name="Lipzen A."/>
            <person name="Pangilinan J."/>
            <person name="LaButti K."/>
            <person name="Hainaut M."/>
            <person name="Henrissat B."/>
            <person name="Grigoriev I.V."/>
            <person name="Spatafora J.W."/>
            <person name="Aime M.C."/>
        </authorList>
    </citation>
    <scope>NUCLEOTIDE SEQUENCE [LARGE SCALE GENOMIC DNA]</scope>
    <source>
        <strain evidence="22 23">MCA 3645</strain>
    </source>
</reference>
<keyword evidence="16" id="KW-0627">Porphyrin biosynthesis</keyword>
<dbReference type="STRING" id="1882483.A0A317XLN8"/>
<evidence type="ECO:0000256" key="3">
    <source>
        <dbReference type="ARBA" id="ARBA00004173"/>
    </source>
</evidence>
<dbReference type="GO" id="GO:0032259">
    <property type="term" value="P:methylation"/>
    <property type="evidence" value="ECO:0007669"/>
    <property type="project" value="UniProtKB-KW"/>
</dbReference>
<comment type="function">
    <text evidence="2">Catalyzes the 6-electron oxidation of protoporphyrinogen-IX to form protoporphyrin-IX.</text>
</comment>
<evidence type="ECO:0000256" key="12">
    <source>
        <dbReference type="ARBA" id="ARBA00022827"/>
    </source>
</evidence>
<dbReference type="SUPFAM" id="SSF51905">
    <property type="entry name" value="FAD/NAD(P)-binding domain"/>
    <property type="match status" value="1"/>
</dbReference>
<dbReference type="InterPro" id="IPR003788">
    <property type="entry name" value="NDUFAF7"/>
</dbReference>
<dbReference type="GO" id="GO:0005739">
    <property type="term" value="C:mitochondrion"/>
    <property type="evidence" value="ECO:0007669"/>
    <property type="project" value="UniProtKB-SubCell"/>
</dbReference>
<comment type="similarity">
    <text evidence="6">Belongs to the protoporphyrinogen/coproporphyrinogen oxidase family. Protoporphyrinogen oxidase subfamily.</text>
</comment>
<evidence type="ECO:0000313" key="23">
    <source>
        <dbReference type="Proteomes" id="UP000246740"/>
    </source>
</evidence>
<dbReference type="GO" id="GO:0004729">
    <property type="term" value="F:oxygen-dependent protoporphyrinogen oxidase activity"/>
    <property type="evidence" value="ECO:0007669"/>
    <property type="project" value="UniProtKB-EC"/>
</dbReference>
<dbReference type="InterPro" id="IPR004572">
    <property type="entry name" value="Protoporphyrinogen_oxidase"/>
</dbReference>
<evidence type="ECO:0000256" key="17">
    <source>
        <dbReference type="ARBA" id="ARBA00044160"/>
    </source>
</evidence>
<feature type="region of interest" description="Disordered" evidence="20">
    <location>
        <begin position="1"/>
        <end position="24"/>
    </location>
</feature>
<dbReference type="Proteomes" id="UP000246740">
    <property type="component" value="Unassembled WGS sequence"/>
</dbReference>
<evidence type="ECO:0000256" key="16">
    <source>
        <dbReference type="ARBA" id="ARBA00023244"/>
    </source>
</evidence>
<comment type="pathway">
    <text evidence="4">Porphyrin-containing compound metabolism; protoporphyrin-IX biosynthesis; protoporphyrin-IX from protoporphyrinogen-IX: step 1/1.</text>
</comment>
<proteinExistence type="inferred from homology"/>
<keyword evidence="23" id="KW-1185">Reference proteome</keyword>
<dbReference type="PANTHER" id="PTHR12049:SF7">
    <property type="entry name" value="PROTEIN ARGININE METHYLTRANSFERASE NDUFAF7, MITOCHONDRIAL"/>
    <property type="match status" value="1"/>
</dbReference>
<dbReference type="FunFam" id="3.50.50.60:FF:000276">
    <property type="entry name" value="Protoporphyrinogen oxidase"/>
    <property type="match status" value="1"/>
</dbReference>
<comment type="similarity">
    <text evidence="5">Belongs to the NDUFAF7 family.</text>
</comment>
<organism evidence="22 23">
    <name type="scientific">Testicularia cyperi</name>
    <dbReference type="NCBI Taxonomy" id="1882483"/>
    <lineage>
        <taxon>Eukaryota</taxon>
        <taxon>Fungi</taxon>
        <taxon>Dikarya</taxon>
        <taxon>Basidiomycota</taxon>
        <taxon>Ustilaginomycotina</taxon>
        <taxon>Ustilaginomycetes</taxon>
        <taxon>Ustilaginales</taxon>
        <taxon>Anthracoideaceae</taxon>
        <taxon>Testicularia</taxon>
    </lineage>
</organism>
<dbReference type="EMBL" id="KZ819197">
    <property type="protein sequence ID" value="PWY98749.1"/>
    <property type="molecule type" value="Genomic_DNA"/>
</dbReference>
<comment type="subcellular location">
    <subcellularLocation>
        <location evidence="3">Mitochondrion</location>
    </subcellularLocation>
</comment>
<evidence type="ECO:0000256" key="9">
    <source>
        <dbReference type="ARBA" id="ARBA00022603"/>
    </source>
</evidence>
<evidence type="ECO:0000256" key="4">
    <source>
        <dbReference type="ARBA" id="ARBA00005073"/>
    </source>
</evidence>
<evidence type="ECO:0000313" key="22">
    <source>
        <dbReference type="EMBL" id="PWY98749.1"/>
    </source>
</evidence>
<keyword evidence="10" id="KW-0285">Flavoprotein</keyword>
<comment type="cofactor">
    <cofactor evidence="1">
        <name>FAD</name>
        <dbReference type="ChEBI" id="CHEBI:57692"/>
    </cofactor>
</comment>
<protein>
    <recommendedName>
        <fullName evidence="17">Protoporphyrinogen oxidase</fullName>
        <ecNumber evidence="8">1.3.3.4</ecNumber>
        <ecNumber evidence="7">2.1.1.320</ecNumber>
    </recommendedName>
</protein>
<evidence type="ECO:0000256" key="19">
    <source>
        <dbReference type="ARBA" id="ARBA00048612"/>
    </source>
</evidence>
<dbReference type="Pfam" id="PF02636">
    <property type="entry name" value="Methyltransf_28"/>
    <property type="match status" value="1"/>
</dbReference>